<dbReference type="InterPro" id="IPR009078">
    <property type="entry name" value="Ferritin-like_SF"/>
</dbReference>
<dbReference type="CDD" id="cd01049">
    <property type="entry name" value="RNRR2"/>
    <property type="match status" value="1"/>
</dbReference>
<sequence>MELKRQVDKYYKDKIKNLEAVNWNEEDEMANNFWELATTSFWLPEDFDISRDVSSWNKLTDIEKDTYKKVLAGLTGLDTKQSVEGMSLIAHHEPRTRFAQVYTAFDFYESIHAKSYSHIFTTLLLNKETNYLLNEWVEQEPHLKKKAQYIGYFYEKLEQPNPSTFDRYMAKVASAFLESALFYSGFYYPLLLSGQGVMVQSGTTIYKITQDEAYHGVGVGYTAQLDYQELTEEEQSKADALMYELLEVLYENEVSYSHMLYDKLGLTEDVIRYVQYNFNRALANLGFDDYFNPEPFNPIVNNQTNVDKLSNADFFSTKNDYKRSMNTKDLKDEDFKFDDKESTLVDEFL</sequence>
<keyword evidence="4" id="KW-0479">Metal-binding</keyword>
<dbReference type="OrthoDB" id="4477at10239"/>
<organism evidence="7 8">
    <name type="scientific">Staphylococcus phage Twort (strain DSM 17442 / HER 48)</name>
    <name type="common">Bacteriophage Twort</name>
    <dbReference type="NCBI Taxonomy" id="2908167"/>
    <lineage>
        <taxon>Viruses</taxon>
        <taxon>Duplodnaviria</taxon>
        <taxon>Heunggongvirae</taxon>
        <taxon>Uroviricota</taxon>
        <taxon>Caudoviricetes</taxon>
        <taxon>Herelleviridae</taxon>
        <taxon>Twortvirinae</taxon>
        <taxon>Twortvirus</taxon>
        <taxon>Twortvirus twort</taxon>
    </lineage>
</organism>
<evidence type="ECO:0000256" key="2">
    <source>
        <dbReference type="ARBA" id="ARBA00009303"/>
    </source>
</evidence>
<comment type="similarity">
    <text evidence="2">Belongs to the ribonucleoside diphosphate reductase small chain family.</text>
</comment>
<evidence type="ECO:0000256" key="4">
    <source>
        <dbReference type="ARBA" id="ARBA00022723"/>
    </source>
</evidence>
<evidence type="ECO:0000256" key="6">
    <source>
        <dbReference type="ARBA" id="ARBA00023004"/>
    </source>
</evidence>
<dbReference type="Proteomes" id="UP000503318">
    <property type="component" value="Segment"/>
</dbReference>
<dbReference type="Gene3D" id="1.10.620.20">
    <property type="entry name" value="Ribonucleotide Reductase, subunit A"/>
    <property type="match status" value="1"/>
</dbReference>
<evidence type="ECO:0000313" key="7">
    <source>
        <dbReference type="EMBL" id="QIW89141.1"/>
    </source>
</evidence>
<proteinExistence type="inferred from homology"/>
<dbReference type="RefSeq" id="YP_238601.1">
    <property type="nucleotide sequence ID" value="NC_007021.1"/>
</dbReference>
<dbReference type="KEGG" id="vg:5130382"/>
<dbReference type="EMBL" id="MT151386">
    <property type="protein sequence ID" value="QIW89141.1"/>
    <property type="molecule type" value="Genomic_DNA"/>
</dbReference>
<dbReference type="NCBIfam" id="NF007183">
    <property type="entry name" value="PRK09614.1-2"/>
    <property type="match status" value="1"/>
</dbReference>
<gene>
    <name evidence="7" type="ORF">TwortDSMZ_142</name>
</gene>
<evidence type="ECO:0000313" key="8">
    <source>
        <dbReference type="Proteomes" id="UP000503318"/>
    </source>
</evidence>
<accession>A0A6H0X5D6</accession>
<dbReference type="UniPathway" id="UPA00326"/>
<evidence type="ECO:0000256" key="5">
    <source>
        <dbReference type="ARBA" id="ARBA00023002"/>
    </source>
</evidence>
<comment type="cofactor">
    <cofactor evidence="1">
        <name>Fe cation</name>
        <dbReference type="ChEBI" id="CHEBI:24875"/>
    </cofactor>
</comment>
<evidence type="ECO:0000256" key="3">
    <source>
        <dbReference type="ARBA" id="ARBA00012274"/>
    </source>
</evidence>
<evidence type="ECO:0000256" key="1">
    <source>
        <dbReference type="ARBA" id="ARBA00001962"/>
    </source>
</evidence>
<keyword evidence="6" id="KW-0408">Iron</keyword>
<dbReference type="Pfam" id="PF00268">
    <property type="entry name" value="Ribonuc_red_sm"/>
    <property type="match status" value="1"/>
</dbReference>
<keyword evidence="5 7" id="KW-0560">Oxidoreductase</keyword>
<dbReference type="GO" id="GO:0009263">
    <property type="term" value="P:deoxyribonucleotide biosynthetic process"/>
    <property type="evidence" value="ECO:0007669"/>
    <property type="project" value="InterPro"/>
</dbReference>
<organismHost>
    <name type="scientific">Twortvirus twort</name>
    <dbReference type="NCBI Taxonomy" id="55510"/>
</organismHost>
<dbReference type="InterPro" id="IPR033909">
    <property type="entry name" value="RNR_small"/>
</dbReference>
<dbReference type="InterPro" id="IPR012348">
    <property type="entry name" value="RNR-like"/>
</dbReference>
<protein>
    <recommendedName>
        <fullName evidence="3">ribonucleoside-diphosphate reductase</fullName>
        <ecNumber evidence="3">1.17.4.1</ecNumber>
    </recommendedName>
</protein>
<name>A0A6H0X5D6_BPTWO</name>
<dbReference type="GO" id="GO:0004748">
    <property type="term" value="F:ribonucleoside-diphosphate reductase activity, thioredoxin disulfide as acceptor"/>
    <property type="evidence" value="ECO:0007669"/>
    <property type="project" value="UniProtKB-EC"/>
</dbReference>
<dbReference type="SUPFAM" id="SSF47240">
    <property type="entry name" value="Ferritin-like"/>
    <property type="match status" value="1"/>
</dbReference>
<dbReference type="GO" id="GO:0046872">
    <property type="term" value="F:metal ion binding"/>
    <property type="evidence" value="ECO:0007669"/>
    <property type="project" value="UniProtKB-KW"/>
</dbReference>
<dbReference type="EC" id="1.17.4.1" evidence="3"/>
<reference evidence="7 8" key="1">
    <citation type="submission" date="2020-03" db="EMBL/GenBank/DDBJ databases">
        <title>Variable regions in the genome of staphylococcal bacteriophage Twort.</title>
        <authorList>
            <person name="Glowacka-Rutkowska A."/>
            <person name="Gawor J."/>
            <person name="Lobocka M."/>
        </authorList>
    </citation>
    <scope>NUCLEOTIDE SEQUENCE [LARGE SCALE GENOMIC DNA]</scope>
</reference>
<dbReference type="PANTHER" id="PTHR23409:SF18">
    <property type="entry name" value="RIBONUCLEOSIDE-DIPHOSPHATE REDUCTASE SUBUNIT M2"/>
    <property type="match status" value="1"/>
</dbReference>
<dbReference type="PANTHER" id="PTHR23409">
    <property type="entry name" value="RIBONUCLEOSIDE-DIPHOSPHATE REDUCTASE SMALL CHAIN"/>
    <property type="match status" value="1"/>
</dbReference>
<dbReference type="InterPro" id="IPR000358">
    <property type="entry name" value="RNR_small_fam"/>
</dbReference>